<feature type="domain" description="Rhodanese" evidence="1">
    <location>
        <begin position="90"/>
        <end position="189"/>
    </location>
</feature>
<dbReference type="SUPFAM" id="SSF52821">
    <property type="entry name" value="Rhodanese/Cell cycle control phosphatase"/>
    <property type="match status" value="1"/>
</dbReference>
<evidence type="ECO:0000313" key="3">
    <source>
        <dbReference type="Proteomes" id="UP001153292"/>
    </source>
</evidence>
<reference evidence="2" key="1">
    <citation type="submission" date="2021-12" db="EMBL/GenBank/DDBJ databases">
        <authorList>
            <person name="King R."/>
        </authorList>
    </citation>
    <scope>NUCLEOTIDE SEQUENCE</scope>
</reference>
<evidence type="ECO:0000259" key="1">
    <source>
        <dbReference type="PROSITE" id="PS50206"/>
    </source>
</evidence>
<dbReference type="InterPro" id="IPR001763">
    <property type="entry name" value="Rhodanese-like_dom"/>
</dbReference>
<proteinExistence type="predicted"/>
<dbReference type="SMART" id="SM00450">
    <property type="entry name" value="RHOD"/>
    <property type="match status" value="1"/>
</dbReference>
<dbReference type="EMBL" id="OU963901">
    <property type="protein sequence ID" value="CAH0407233.1"/>
    <property type="molecule type" value="Genomic_DNA"/>
</dbReference>
<dbReference type="PANTHER" id="PTHR44086:SF10">
    <property type="entry name" value="THIOSULFATE SULFURTRANSFERASE_RHODANESE-LIKE DOMAIN-CONTAINING PROTEIN 3"/>
    <property type="match status" value="1"/>
</dbReference>
<name>A0ABN8BDR1_CHISP</name>
<sequence length="189" mass="21696">MADRAEGRVVNPNWRGQRRREKIVNNDCHCLAAPNPAEAHPREMQPGTRFLLENRQITHTRDISVAIQYKNKMVDPQRVVSYEDMLKVIHQPEKVIIDVRNPDEVNATGKIPSSINIPLNTVQDALTSMSDDDFKKHFQRTKPSSSDELIFYCQSGRRSSEALDKALKLGYSKSKTYLGSWNDWSSRQK</sequence>
<dbReference type="Gene3D" id="3.40.250.10">
    <property type="entry name" value="Rhodanese-like domain"/>
    <property type="match status" value="1"/>
</dbReference>
<dbReference type="Pfam" id="PF00581">
    <property type="entry name" value="Rhodanese"/>
    <property type="match status" value="1"/>
</dbReference>
<dbReference type="PANTHER" id="PTHR44086">
    <property type="entry name" value="THIOSULFATE SULFURTRANSFERASE RDL2, MITOCHONDRIAL-RELATED"/>
    <property type="match status" value="1"/>
</dbReference>
<protein>
    <recommendedName>
        <fullName evidence="1">Rhodanese domain-containing protein</fullName>
    </recommendedName>
</protein>
<dbReference type="PROSITE" id="PS50206">
    <property type="entry name" value="RHODANESE_3"/>
    <property type="match status" value="1"/>
</dbReference>
<dbReference type="CDD" id="cd01519">
    <property type="entry name" value="RHOD_HSP67B2"/>
    <property type="match status" value="1"/>
</dbReference>
<dbReference type="InterPro" id="IPR036873">
    <property type="entry name" value="Rhodanese-like_dom_sf"/>
</dbReference>
<dbReference type="Proteomes" id="UP001153292">
    <property type="component" value="Chromosome 8"/>
</dbReference>
<keyword evidence="3" id="KW-1185">Reference proteome</keyword>
<organism evidence="2 3">
    <name type="scientific">Chilo suppressalis</name>
    <name type="common">Asiatic rice borer moth</name>
    <dbReference type="NCBI Taxonomy" id="168631"/>
    <lineage>
        <taxon>Eukaryota</taxon>
        <taxon>Metazoa</taxon>
        <taxon>Ecdysozoa</taxon>
        <taxon>Arthropoda</taxon>
        <taxon>Hexapoda</taxon>
        <taxon>Insecta</taxon>
        <taxon>Pterygota</taxon>
        <taxon>Neoptera</taxon>
        <taxon>Endopterygota</taxon>
        <taxon>Lepidoptera</taxon>
        <taxon>Glossata</taxon>
        <taxon>Ditrysia</taxon>
        <taxon>Pyraloidea</taxon>
        <taxon>Crambidae</taxon>
        <taxon>Crambinae</taxon>
        <taxon>Chilo</taxon>
    </lineage>
</organism>
<gene>
    <name evidence="2" type="ORF">CHILSU_LOCUS10629</name>
</gene>
<evidence type="ECO:0000313" key="2">
    <source>
        <dbReference type="EMBL" id="CAH0407233.1"/>
    </source>
</evidence>
<accession>A0ABN8BDR1</accession>